<name>A0ABN2V3V1_9ACTN</name>
<dbReference type="RefSeq" id="WP_344669464.1">
    <property type="nucleotide sequence ID" value="NZ_BAAAQN010000047.1"/>
</dbReference>
<keyword evidence="2" id="KW-1185">Reference proteome</keyword>
<accession>A0ABN2V3V1</accession>
<dbReference type="SUPFAM" id="SSF140453">
    <property type="entry name" value="EsxAB dimer-like"/>
    <property type="match status" value="1"/>
</dbReference>
<evidence type="ECO:0000313" key="2">
    <source>
        <dbReference type="Proteomes" id="UP001500751"/>
    </source>
</evidence>
<gene>
    <name evidence="1" type="ORF">GCM10009839_64510</name>
</gene>
<dbReference type="EMBL" id="BAAAQN010000047">
    <property type="protein sequence ID" value="GAA2049598.1"/>
    <property type="molecule type" value="Genomic_DNA"/>
</dbReference>
<comment type="caution">
    <text evidence="1">The sequence shown here is derived from an EMBL/GenBank/DDBJ whole genome shotgun (WGS) entry which is preliminary data.</text>
</comment>
<sequence>MSDQLKADLGHISDLSSMLSRLSGELSETPHQLDEYSSAMGDAALAQVTQALGEDWTTFRQRLIEDIGTLGTFAETAARQYAGVDSDLASSIAKLMPPQPSSHMRAYAD</sequence>
<proteinExistence type="predicted"/>
<protein>
    <recommendedName>
        <fullName evidence="3">WXG100 family type VII secretion target</fullName>
    </recommendedName>
</protein>
<dbReference type="Proteomes" id="UP001500751">
    <property type="component" value="Unassembled WGS sequence"/>
</dbReference>
<evidence type="ECO:0000313" key="1">
    <source>
        <dbReference type="EMBL" id="GAA2049598.1"/>
    </source>
</evidence>
<dbReference type="InterPro" id="IPR036689">
    <property type="entry name" value="ESAT-6-like_sf"/>
</dbReference>
<organism evidence="1 2">
    <name type="scientific">Catenulispora yoronensis</name>
    <dbReference type="NCBI Taxonomy" id="450799"/>
    <lineage>
        <taxon>Bacteria</taxon>
        <taxon>Bacillati</taxon>
        <taxon>Actinomycetota</taxon>
        <taxon>Actinomycetes</taxon>
        <taxon>Catenulisporales</taxon>
        <taxon>Catenulisporaceae</taxon>
        <taxon>Catenulispora</taxon>
    </lineage>
</organism>
<evidence type="ECO:0008006" key="3">
    <source>
        <dbReference type="Google" id="ProtNLM"/>
    </source>
</evidence>
<reference evidence="1 2" key="1">
    <citation type="journal article" date="2019" name="Int. J. Syst. Evol. Microbiol.">
        <title>The Global Catalogue of Microorganisms (GCM) 10K type strain sequencing project: providing services to taxonomists for standard genome sequencing and annotation.</title>
        <authorList>
            <consortium name="The Broad Institute Genomics Platform"/>
            <consortium name="The Broad Institute Genome Sequencing Center for Infectious Disease"/>
            <person name="Wu L."/>
            <person name="Ma J."/>
        </authorList>
    </citation>
    <scope>NUCLEOTIDE SEQUENCE [LARGE SCALE GENOMIC DNA]</scope>
    <source>
        <strain evidence="1 2">JCM 16014</strain>
    </source>
</reference>